<dbReference type="KEGG" id="slac:SKTS_36170"/>
<proteinExistence type="predicted"/>
<gene>
    <name evidence="2" type="primary">rmd</name>
    <name evidence="2" type="ORF">SKTS_36170</name>
</gene>
<dbReference type="InterPro" id="IPR016040">
    <property type="entry name" value="NAD(P)-bd_dom"/>
</dbReference>
<feature type="domain" description="NAD(P)-binding" evidence="1">
    <location>
        <begin position="17"/>
        <end position="270"/>
    </location>
</feature>
<reference evidence="3" key="1">
    <citation type="submission" date="2020-03" db="EMBL/GenBank/DDBJ databases">
        <title>Complete genome sequence of sulfur-oxidizing bacterium skT11.</title>
        <authorList>
            <person name="Kanda M."/>
            <person name="Kojima H."/>
            <person name="Fukui M."/>
        </authorList>
    </citation>
    <scope>NUCLEOTIDE SEQUENCE [LARGE SCALE GENOMIC DNA]</scope>
    <source>
        <strain evidence="3">skT11</strain>
    </source>
</reference>
<sequence>MAKDNSYGLELLPPQSMELRDAESVAIACKESKPDFVIHLAAQSFVPESFNNPRETYEINFFGTLHLLQGLKKNGFKGRLLYVGSGDMYGLVAPEILPVTENIPLKPRNPYAVSKVAAEALCYQWSQTEGMDIVMVRPFNHIGPGQSERFAVSDFARQVVEIKLGRREAEITVGDIDVTRDFTDVRDVVRAYLLLLSEGKSGEAYNVCSGKEISIREILEQLMVLAGVQASIRQDGSRFRPAEQRRVYGSCDKICGASGWQPEIPLEQALMDNLNYWEGKLKHG</sequence>
<dbReference type="Pfam" id="PF16363">
    <property type="entry name" value="GDP_Man_Dehyd"/>
    <property type="match status" value="1"/>
</dbReference>
<dbReference type="InterPro" id="IPR036291">
    <property type="entry name" value="NAD(P)-bd_dom_sf"/>
</dbReference>
<dbReference type="AlphaFoldDB" id="A0A6F8VHT7"/>
<dbReference type="Gene3D" id="3.40.50.720">
    <property type="entry name" value="NAD(P)-binding Rossmann-like Domain"/>
    <property type="match status" value="1"/>
</dbReference>
<evidence type="ECO:0000259" key="1">
    <source>
        <dbReference type="Pfam" id="PF16363"/>
    </source>
</evidence>
<evidence type="ECO:0000313" key="3">
    <source>
        <dbReference type="Proteomes" id="UP000502260"/>
    </source>
</evidence>
<keyword evidence="3" id="KW-1185">Reference proteome</keyword>
<accession>A0A6F8VHT7</accession>
<protein>
    <submittedName>
        <fullName evidence="2">GDP-6-deoxy-D-mannose reductase</fullName>
    </submittedName>
</protein>
<dbReference type="SUPFAM" id="SSF51735">
    <property type="entry name" value="NAD(P)-binding Rossmann-fold domains"/>
    <property type="match status" value="1"/>
</dbReference>
<dbReference type="Gene3D" id="3.90.25.10">
    <property type="entry name" value="UDP-galactose 4-epimerase, domain 1"/>
    <property type="match status" value="1"/>
</dbReference>
<dbReference type="EMBL" id="AP022853">
    <property type="protein sequence ID" value="BCB28731.1"/>
    <property type="molecule type" value="Genomic_DNA"/>
</dbReference>
<name>A0A6F8VHT7_9PROT</name>
<dbReference type="PANTHER" id="PTHR43000">
    <property type="entry name" value="DTDP-D-GLUCOSE 4,6-DEHYDRATASE-RELATED"/>
    <property type="match status" value="1"/>
</dbReference>
<organism evidence="2 3">
    <name type="scientific">Sulfurimicrobium lacus</name>
    <dbReference type="NCBI Taxonomy" id="2715678"/>
    <lineage>
        <taxon>Bacteria</taxon>
        <taxon>Pseudomonadati</taxon>
        <taxon>Pseudomonadota</taxon>
        <taxon>Betaproteobacteria</taxon>
        <taxon>Nitrosomonadales</taxon>
        <taxon>Sulfuricellaceae</taxon>
        <taxon>Sulfurimicrobium</taxon>
    </lineage>
</organism>
<evidence type="ECO:0000313" key="2">
    <source>
        <dbReference type="EMBL" id="BCB28731.1"/>
    </source>
</evidence>
<dbReference type="Proteomes" id="UP000502260">
    <property type="component" value="Chromosome"/>
</dbReference>